<dbReference type="Proteomes" id="UP000521872">
    <property type="component" value="Unassembled WGS sequence"/>
</dbReference>
<feature type="region of interest" description="Disordered" evidence="1">
    <location>
        <begin position="444"/>
        <end position="470"/>
    </location>
</feature>
<name>A0A8H4QIN9_9AGAR</name>
<feature type="compositionally biased region" description="Polar residues" evidence="1">
    <location>
        <begin position="451"/>
        <end position="470"/>
    </location>
</feature>
<gene>
    <name evidence="2" type="ORF">D9613_006497</name>
</gene>
<organism evidence="2 3">
    <name type="scientific">Agrocybe pediades</name>
    <dbReference type="NCBI Taxonomy" id="84607"/>
    <lineage>
        <taxon>Eukaryota</taxon>
        <taxon>Fungi</taxon>
        <taxon>Dikarya</taxon>
        <taxon>Basidiomycota</taxon>
        <taxon>Agaricomycotina</taxon>
        <taxon>Agaricomycetes</taxon>
        <taxon>Agaricomycetidae</taxon>
        <taxon>Agaricales</taxon>
        <taxon>Agaricineae</taxon>
        <taxon>Strophariaceae</taxon>
        <taxon>Agrocybe</taxon>
    </lineage>
</organism>
<evidence type="ECO:0000256" key="1">
    <source>
        <dbReference type="SAM" id="MobiDB-lite"/>
    </source>
</evidence>
<keyword evidence="3" id="KW-1185">Reference proteome</keyword>
<proteinExistence type="predicted"/>
<evidence type="ECO:0000313" key="2">
    <source>
        <dbReference type="EMBL" id="KAF4611077.1"/>
    </source>
</evidence>
<protein>
    <recommendedName>
        <fullName evidence="4">F-box domain-containing protein</fullName>
    </recommendedName>
</protein>
<evidence type="ECO:0000313" key="3">
    <source>
        <dbReference type="Proteomes" id="UP000521872"/>
    </source>
</evidence>
<dbReference type="EMBL" id="JAACJL010000058">
    <property type="protein sequence ID" value="KAF4611077.1"/>
    <property type="molecule type" value="Genomic_DNA"/>
</dbReference>
<reference evidence="2 3" key="1">
    <citation type="submission" date="2019-12" db="EMBL/GenBank/DDBJ databases">
        <authorList>
            <person name="Floudas D."/>
            <person name="Bentzer J."/>
            <person name="Ahren D."/>
            <person name="Johansson T."/>
            <person name="Persson P."/>
            <person name="Tunlid A."/>
        </authorList>
    </citation>
    <scope>NUCLEOTIDE SEQUENCE [LARGE SCALE GENOMIC DNA]</scope>
    <source>
        <strain evidence="2 3">CBS 102.39</strain>
    </source>
</reference>
<evidence type="ECO:0008006" key="4">
    <source>
        <dbReference type="Google" id="ProtNLM"/>
    </source>
</evidence>
<sequence length="623" mass="69079">MSTIQSYPYDVLSLIFLSSLPNDPLAEPPFPSALLTTFSPLKLCHVCAHWRSVALSTPALWKELNFQTRLEKLSGRGSDDATKRSGAAVAGGREEKDGTMVVITEKDLAFLAFWHRNLSNHVPSLRVGTNPRGLGSIGYVVVDLGFGLENSSVSICAAEDEDEGKFGEASCKAQGMTERTKGTHALFDLIRRAEYLDLDHHFSTALRAFCSSSPSCPSLRRSNLIDADASSSHSTVQDAQKIYAPNLRTLLMRQGHERPHRYMFREIPFAELDHSLYDSTHSLYPFTSKTKVQRLFLEETSILSLNPATHDGVNYAHITHMHTTSLHLTLDTWFLLIRSMPSLYAGTFELIITSDLDVYTHPSPAVRPKLKYLSITTYGSMVNASVLLELSLPELIALRVDIFPWLTVRKLHALLQSTPNLRELQLGPDHPWCDVSMGMAIPSPPITPSTNSHNNLPSAPSPNGSPTLPNSILNPQLTTVVVTPLWHIVPYLQYIHFSGSECRSPTGAFASQTSERGGIVRAVLYSPWLDLRRPDNQIRRIEFGAGRTNGWRHLLQELIDEVVEECQEDVGGLEMRVRPEGAVELWGKRNSSSSLVGYGGGGCECGSRRLGDWFEDDMLGFSV</sequence>
<dbReference type="AlphaFoldDB" id="A0A8H4QIN9"/>
<comment type="caution">
    <text evidence="2">The sequence shown here is derived from an EMBL/GenBank/DDBJ whole genome shotgun (WGS) entry which is preliminary data.</text>
</comment>
<accession>A0A8H4QIN9</accession>